<keyword evidence="1" id="KW-0732">Signal</keyword>
<dbReference type="Proteomes" id="UP000198640">
    <property type="component" value="Unassembled WGS sequence"/>
</dbReference>
<protein>
    <recommendedName>
        <fullName evidence="2">Surface-adhesin protein E-like domain-containing protein</fullName>
    </recommendedName>
</protein>
<evidence type="ECO:0000313" key="4">
    <source>
        <dbReference type="Proteomes" id="UP000198640"/>
    </source>
</evidence>
<evidence type="ECO:0000256" key="1">
    <source>
        <dbReference type="SAM" id="SignalP"/>
    </source>
</evidence>
<dbReference type="EMBL" id="FNOY01000009">
    <property type="protein sequence ID" value="SDX81814.1"/>
    <property type="molecule type" value="Genomic_DNA"/>
</dbReference>
<accession>A0A1H3EV56</accession>
<dbReference type="AlphaFoldDB" id="A0A1H3EV56"/>
<dbReference type="OrthoDB" id="8536864at2"/>
<dbReference type="RefSeq" id="WP_090412232.1">
    <property type="nucleotide sequence ID" value="NZ_FNOY01000009.1"/>
</dbReference>
<reference evidence="3 4" key="1">
    <citation type="submission" date="2016-10" db="EMBL/GenBank/DDBJ databases">
        <authorList>
            <person name="de Groot N.N."/>
        </authorList>
    </citation>
    <scope>NUCLEOTIDE SEQUENCE [LARGE SCALE GENOMIC DNA]</scope>
    <source>
        <strain evidence="3 4">Nm1</strain>
    </source>
</reference>
<keyword evidence="4" id="KW-1185">Reference proteome</keyword>
<feature type="domain" description="Surface-adhesin protein E-like" evidence="2">
    <location>
        <begin position="39"/>
        <end position="138"/>
    </location>
</feature>
<proteinExistence type="predicted"/>
<evidence type="ECO:0000313" key="3">
    <source>
        <dbReference type="EMBL" id="SDX81814.1"/>
    </source>
</evidence>
<feature type="chain" id="PRO_5011696520" description="Surface-adhesin protein E-like domain-containing protein" evidence="1">
    <location>
        <begin position="19"/>
        <end position="139"/>
    </location>
</feature>
<dbReference type="InterPro" id="IPR031939">
    <property type="entry name" value="Adhesin_E-like"/>
</dbReference>
<evidence type="ECO:0000259" key="2">
    <source>
        <dbReference type="Pfam" id="PF16747"/>
    </source>
</evidence>
<organism evidence="3 4">
    <name type="scientific">Nitrosomonas halophila</name>
    <dbReference type="NCBI Taxonomy" id="44576"/>
    <lineage>
        <taxon>Bacteria</taxon>
        <taxon>Pseudomonadati</taxon>
        <taxon>Pseudomonadota</taxon>
        <taxon>Betaproteobacteria</taxon>
        <taxon>Nitrosomonadales</taxon>
        <taxon>Nitrosomonadaceae</taxon>
        <taxon>Nitrosomonas</taxon>
    </lineage>
</organism>
<sequence length="139" mass="15582">MQRIILSFVLAFFCGSVAAEWTLLASDTVRTEAPGTVAGRGTKVFIDKNSITKEGTRATMYTLTDYESPLMVGGKRQLSTKSLDEYDCENKKYRTLAYYWYSRHQAKGDLIYDDTAPGRMQPILDGSTIEDAWKIACGK</sequence>
<feature type="signal peptide" evidence="1">
    <location>
        <begin position="1"/>
        <end position="18"/>
    </location>
</feature>
<gene>
    <name evidence="3" type="ORF">SAMN05421881_100938</name>
</gene>
<dbReference type="Pfam" id="PF16747">
    <property type="entry name" value="Adhesin_E"/>
    <property type="match status" value="1"/>
</dbReference>
<name>A0A1H3EV56_9PROT</name>